<reference evidence="9" key="1">
    <citation type="journal article" date="2020" name="Cell">
        <title>Large-Scale Comparative Analyses of Tick Genomes Elucidate Their Genetic Diversity and Vector Capacities.</title>
        <authorList>
            <consortium name="Tick Genome and Microbiome Consortium (TIGMIC)"/>
            <person name="Jia N."/>
            <person name="Wang J."/>
            <person name="Shi W."/>
            <person name="Du L."/>
            <person name="Sun Y."/>
            <person name="Zhan W."/>
            <person name="Jiang J.F."/>
            <person name="Wang Q."/>
            <person name="Zhang B."/>
            <person name="Ji P."/>
            <person name="Bell-Sakyi L."/>
            <person name="Cui X.M."/>
            <person name="Yuan T.T."/>
            <person name="Jiang B.G."/>
            <person name="Yang W.F."/>
            <person name="Lam T.T."/>
            <person name="Chang Q.C."/>
            <person name="Ding S.J."/>
            <person name="Wang X.J."/>
            <person name="Zhu J.G."/>
            <person name="Ruan X.D."/>
            <person name="Zhao L."/>
            <person name="Wei J.T."/>
            <person name="Ye R.Z."/>
            <person name="Que T.C."/>
            <person name="Du C.H."/>
            <person name="Zhou Y.H."/>
            <person name="Cheng J.X."/>
            <person name="Dai P.F."/>
            <person name="Guo W.B."/>
            <person name="Han X.H."/>
            <person name="Huang E.J."/>
            <person name="Li L.F."/>
            <person name="Wei W."/>
            <person name="Gao Y.C."/>
            <person name="Liu J.Z."/>
            <person name="Shao H.Z."/>
            <person name="Wang X."/>
            <person name="Wang C.C."/>
            <person name="Yang T.C."/>
            <person name="Huo Q.B."/>
            <person name="Li W."/>
            <person name="Chen H.Y."/>
            <person name="Chen S.E."/>
            <person name="Zhou L.G."/>
            <person name="Ni X.B."/>
            <person name="Tian J.H."/>
            <person name="Sheng Y."/>
            <person name="Liu T."/>
            <person name="Pan Y.S."/>
            <person name="Xia L.Y."/>
            <person name="Li J."/>
            <person name="Zhao F."/>
            <person name="Cao W.C."/>
        </authorList>
    </citation>
    <scope>NUCLEOTIDE SEQUENCE</scope>
    <source>
        <strain evidence="9">Rmic-2018</strain>
    </source>
</reference>
<gene>
    <name evidence="9" type="ORF">HPB51_005820</name>
</gene>
<evidence type="ECO:0000256" key="5">
    <source>
        <dbReference type="ARBA" id="ARBA00023136"/>
    </source>
</evidence>
<keyword evidence="10" id="KW-1185">Reference proteome</keyword>
<dbReference type="PROSITE" id="PS50216">
    <property type="entry name" value="DHHC"/>
    <property type="match status" value="1"/>
</dbReference>
<keyword evidence="3 7" id="KW-0812">Transmembrane</keyword>
<accession>A0A9J6D8R3</accession>
<dbReference type="GO" id="GO:0019706">
    <property type="term" value="F:protein-cysteine S-palmitoyltransferase activity"/>
    <property type="evidence" value="ECO:0007669"/>
    <property type="project" value="UniProtKB-EC"/>
</dbReference>
<protein>
    <recommendedName>
        <fullName evidence="7">Palmitoyltransferase</fullName>
        <ecNumber evidence="7">2.3.1.225</ecNumber>
    </recommendedName>
</protein>
<evidence type="ECO:0000313" key="9">
    <source>
        <dbReference type="EMBL" id="KAH8018407.1"/>
    </source>
</evidence>
<keyword evidence="2 7" id="KW-0808">Transferase</keyword>
<feature type="domain" description="Palmitoyltransferase DHHC" evidence="8">
    <location>
        <begin position="141"/>
        <end position="299"/>
    </location>
</feature>
<comment type="catalytic activity">
    <reaction evidence="7">
        <text>L-cysteinyl-[protein] + hexadecanoyl-CoA = S-hexadecanoyl-L-cysteinyl-[protein] + CoA</text>
        <dbReference type="Rhea" id="RHEA:36683"/>
        <dbReference type="Rhea" id="RHEA-COMP:10131"/>
        <dbReference type="Rhea" id="RHEA-COMP:11032"/>
        <dbReference type="ChEBI" id="CHEBI:29950"/>
        <dbReference type="ChEBI" id="CHEBI:57287"/>
        <dbReference type="ChEBI" id="CHEBI:57379"/>
        <dbReference type="ChEBI" id="CHEBI:74151"/>
        <dbReference type="EC" id="2.3.1.225"/>
    </reaction>
</comment>
<evidence type="ECO:0000256" key="4">
    <source>
        <dbReference type="ARBA" id="ARBA00022989"/>
    </source>
</evidence>
<comment type="similarity">
    <text evidence="7">Belongs to the DHHC palmitoyltransferase family.</text>
</comment>
<feature type="transmembrane region" description="Helical" evidence="7">
    <location>
        <begin position="185"/>
        <end position="208"/>
    </location>
</feature>
<evidence type="ECO:0000313" key="10">
    <source>
        <dbReference type="Proteomes" id="UP000821866"/>
    </source>
</evidence>
<reference evidence="9" key="2">
    <citation type="submission" date="2021-09" db="EMBL/GenBank/DDBJ databases">
        <authorList>
            <person name="Jia N."/>
            <person name="Wang J."/>
            <person name="Shi W."/>
            <person name="Du L."/>
            <person name="Sun Y."/>
            <person name="Zhan W."/>
            <person name="Jiang J."/>
            <person name="Wang Q."/>
            <person name="Zhang B."/>
            <person name="Ji P."/>
            <person name="Sakyi L.B."/>
            <person name="Cui X."/>
            <person name="Yuan T."/>
            <person name="Jiang B."/>
            <person name="Yang W."/>
            <person name="Lam T.T.-Y."/>
            <person name="Chang Q."/>
            <person name="Ding S."/>
            <person name="Wang X."/>
            <person name="Zhu J."/>
            <person name="Ruan X."/>
            <person name="Zhao L."/>
            <person name="Wei J."/>
            <person name="Que T."/>
            <person name="Du C."/>
            <person name="Cheng J."/>
            <person name="Dai P."/>
            <person name="Han X."/>
            <person name="Huang E."/>
            <person name="Gao Y."/>
            <person name="Liu J."/>
            <person name="Shao H."/>
            <person name="Ye R."/>
            <person name="Li L."/>
            <person name="Wei W."/>
            <person name="Wang X."/>
            <person name="Wang C."/>
            <person name="Huo Q."/>
            <person name="Li W."/>
            <person name="Guo W."/>
            <person name="Chen H."/>
            <person name="Chen S."/>
            <person name="Zhou L."/>
            <person name="Zhou L."/>
            <person name="Ni X."/>
            <person name="Tian J."/>
            <person name="Zhou Y."/>
            <person name="Sheng Y."/>
            <person name="Liu T."/>
            <person name="Pan Y."/>
            <person name="Xia L."/>
            <person name="Li J."/>
            <person name="Zhao F."/>
            <person name="Cao W."/>
        </authorList>
    </citation>
    <scope>NUCLEOTIDE SEQUENCE</scope>
    <source>
        <strain evidence="9">Rmic-2018</strain>
        <tissue evidence="9">Larvae</tissue>
    </source>
</reference>
<evidence type="ECO:0000256" key="3">
    <source>
        <dbReference type="ARBA" id="ARBA00022692"/>
    </source>
</evidence>
<evidence type="ECO:0000259" key="8">
    <source>
        <dbReference type="Pfam" id="PF01529"/>
    </source>
</evidence>
<evidence type="ECO:0000256" key="7">
    <source>
        <dbReference type="RuleBase" id="RU079119"/>
    </source>
</evidence>
<feature type="transmembrane region" description="Helical" evidence="7">
    <location>
        <begin position="262"/>
        <end position="284"/>
    </location>
</feature>
<dbReference type="VEuPathDB" id="VectorBase:LOC119175914"/>
<sequence>MDVVGRLTRYFRRVSQRLRARARHRLHYSRVVLNSLVYNEFADIYYVGDTCMEPLFWIVDHFTKAMGPIFVATVTIVACTVIAIAYVIGIPYWWENNKCVLLVALVIGHWLLINIVFHYWMALTTNPGTPPEASLAPEVVSICKKCIAPKPPRTHHCSVCNCCVLKMDHHCPWLNNCIGHFTHRYFFMFCSYVLLGIVFLMIFGYRIAYEEYFSTLPMPAVGLANSEIQLGNLDISVNVTLQDTHGNATHLNTRKQDFMRKYYITFTVFICIGIFFALGALTMWHARLITHGETSIEAHINKTERIRLGKEGVVYKNPYDFGPRQNWRIFLGLTNGRWASSHLRHLSPSVGEKKPRAGGCTRCTHLNNLAMPTMRTTCCCCCLLGDRADWQDAVAACFSLVCAYLSPLSPMLREVKPIAFANGDVNTDKAGAM</sequence>
<dbReference type="Pfam" id="PF01529">
    <property type="entry name" value="DHHC"/>
    <property type="match status" value="1"/>
</dbReference>
<comment type="caution">
    <text evidence="9">The sequence shown here is derived from an EMBL/GenBank/DDBJ whole genome shotgun (WGS) entry which is preliminary data.</text>
</comment>
<dbReference type="AlphaFoldDB" id="A0A9J6D8R3"/>
<feature type="transmembrane region" description="Helical" evidence="7">
    <location>
        <begin position="65"/>
        <end position="88"/>
    </location>
</feature>
<dbReference type="GO" id="GO:0016020">
    <property type="term" value="C:membrane"/>
    <property type="evidence" value="ECO:0007669"/>
    <property type="project" value="UniProtKB-SubCell"/>
</dbReference>
<dbReference type="EC" id="2.3.1.225" evidence="7"/>
<dbReference type="InterPro" id="IPR001594">
    <property type="entry name" value="Palmitoyltrfase_DHHC"/>
</dbReference>
<dbReference type="PANTHER" id="PTHR12246">
    <property type="entry name" value="PALMITOYLTRANSFERASE ZDHHC16"/>
    <property type="match status" value="1"/>
</dbReference>
<keyword evidence="6 7" id="KW-0012">Acyltransferase</keyword>
<keyword evidence="4 7" id="KW-1133">Transmembrane helix</keyword>
<dbReference type="Proteomes" id="UP000821866">
    <property type="component" value="Chromosome 8"/>
</dbReference>
<dbReference type="EMBL" id="JABSTU010000010">
    <property type="protein sequence ID" value="KAH8018407.1"/>
    <property type="molecule type" value="Genomic_DNA"/>
</dbReference>
<name>A0A9J6D8R3_RHIMP</name>
<evidence type="ECO:0000256" key="1">
    <source>
        <dbReference type="ARBA" id="ARBA00004141"/>
    </source>
</evidence>
<dbReference type="InterPro" id="IPR039859">
    <property type="entry name" value="PFA4/ZDH16/20/ERF2-like"/>
</dbReference>
<evidence type="ECO:0000256" key="2">
    <source>
        <dbReference type="ARBA" id="ARBA00022679"/>
    </source>
</evidence>
<organism evidence="9 10">
    <name type="scientific">Rhipicephalus microplus</name>
    <name type="common">Cattle tick</name>
    <name type="synonym">Boophilus microplus</name>
    <dbReference type="NCBI Taxonomy" id="6941"/>
    <lineage>
        <taxon>Eukaryota</taxon>
        <taxon>Metazoa</taxon>
        <taxon>Ecdysozoa</taxon>
        <taxon>Arthropoda</taxon>
        <taxon>Chelicerata</taxon>
        <taxon>Arachnida</taxon>
        <taxon>Acari</taxon>
        <taxon>Parasitiformes</taxon>
        <taxon>Ixodida</taxon>
        <taxon>Ixodoidea</taxon>
        <taxon>Ixodidae</taxon>
        <taxon>Rhipicephalinae</taxon>
        <taxon>Rhipicephalus</taxon>
        <taxon>Boophilus</taxon>
    </lineage>
</organism>
<feature type="transmembrane region" description="Helical" evidence="7">
    <location>
        <begin position="100"/>
        <end position="121"/>
    </location>
</feature>
<keyword evidence="5 7" id="KW-0472">Membrane</keyword>
<evidence type="ECO:0000256" key="6">
    <source>
        <dbReference type="ARBA" id="ARBA00023315"/>
    </source>
</evidence>
<comment type="subcellular location">
    <subcellularLocation>
        <location evidence="1">Membrane</location>
        <topology evidence="1">Multi-pass membrane protein</topology>
    </subcellularLocation>
</comment>
<comment type="domain">
    <text evidence="7">The DHHC domain is required for palmitoyltransferase activity.</text>
</comment>
<proteinExistence type="inferred from homology"/>